<reference evidence="4 5" key="1">
    <citation type="submission" date="2016-03" db="EMBL/GenBank/DDBJ databases">
        <title>How can Kluyveromyces marxianus grow so fast - potential evolutionary course in Saccharomyces Complex revealed by comparative genomics.</title>
        <authorList>
            <person name="Mo W."/>
            <person name="Lu W."/>
            <person name="Yang X."/>
            <person name="Qi J."/>
            <person name="Lv H."/>
        </authorList>
    </citation>
    <scope>NUCLEOTIDE SEQUENCE [LARGE SCALE GENOMIC DNA]</scope>
    <source>
        <strain evidence="4 5">FIM1</strain>
    </source>
</reference>
<dbReference type="PANTHER" id="PTHR22597:SF3">
    <property type="entry name" value="CHROMATIN STRUCTURE-REMODELING COMPLEX SUBUNIT RSC7"/>
    <property type="match status" value="1"/>
</dbReference>
<protein>
    <submittedName>
        <fullName evidence="4">Chromatin structure-remodeling complex subunit RSC7</fullName>
    </submittedName>
</protein>
<organism evidence="4 5">
    <name type="scientific">Kluyveromyces marxianus</name>
    <name type="common">Yeast</name>
    <name type="synonym">Candida kefyr</name>
    <dbReference type="NCBI Taxonomy" id="4911"/>
    <lineage>
        <taxon>Eukaryota</taxon>
        <taxon>Fungi</taxon>
        <taxon>Dikarya</taxon>
        <taxon>Ascomycota</taxon>
        <taxon>Saccharomycotina</taxon>
        <taxon>Saccharomycetes</taxon>
        <taxon>Saccharomycetales</taxon>
        <taxon>Saccharomycetaceae</taxon>
        <taxon>Kluyveromyces</taxon>
    </lineage>
</organism>
<evidence type="ECO:0000256" key="2">
    <source>
        <dbReference type="ARBA" id="ARBA00023163"/>
    </source>
</evidence>
<keyword evidence="5" id="KW-1185">Reference proteome</keyword>
<gene>
    <name evidence="4" type="primary">NPL6</name>
    <name evidence="4" type="ORF">FIM1_1005</name>
</gene>
<feature type="region of interest" description="Disordered" evidence="3">
    <location>
        <begin position="1"/>
        <end position="119"/>
    </location>
</feature>
<proteinExistence type="predicted"/>
<evidence type="ECO:0000256" key="1">
    <source>
        <dbReference type="ARBA" id="ARBA00023015"/>
    </source>
</evidence>
<dbReference type="PANTHER" id="PTHR22597">
    <property type="entry name" value="POLYCOMB GROUP PROTEIN"/>
    <property type="match status" value="1"/>
</dbReference>
<sequence length="428" mass="47959">MAAATRGRGRGRGKRSSRSTGKQPSYNIGSEDVDVQYDDKDDEYAGSANDDEYDDDQDGDNDFEGTSTRGRRKAHSSTPVPVALPTRGRPSKRKSGDDLKDPKRQKLPYPVDENGSPYPIVNDEYALPEDEEGETKITKNGDLLGGRQFVVRTFTVASRGETKYMLSTEAARAVGFRDSYLFFQYHSNLYKLIISQTERDDLIKQGVLPGSSRNRIIALVTARSVFREFGAKIIVDGKNITDDYYATKLRASGTVKEGTPARETSHSNVNQHAGRTNNVHGIDIPHQLSVNPSRNAVEFFDKRNHNIPSTSNISSTNWLYHHAAACSRFNSDLFYDRERILLIENLGIRDTYTNVLHIPQSTQPTKVISMRKVKGNTNQVMYETRIKSLDLARPHTGLSDVPAAMYEDILDKDIIAAIEEQKNFEMGL</sequence>
<feature type="compositionally biased region" description="Basic and acidic residues" evidence="3">
    <location>
        <begin position="94"/>
        <end position="104"/>
    </location>
</feature>
<evidence type="ECO:0000313" key="5">
    <source>
        <dbReference type="Proteomes" id="UP000422736"/>
    </source>
</evidence>
<name>A0ABX6EPX7_KLUMA</name>
<accession>A0ABX6EPX7</accession>
<feature type="compositionally biased region" description="Acidic residues" evidence="3">
    <location>
        <begin position="31"/>
        <end position="63"/>
    </location>
</feature>
<evidence type="ECO:0000313" key="4">
    <source>
        <dbReference type="EMBL" id="QGN14345.1"/>
    </source>
</evidence>
<evidence type="ECO:0000256" key="3">
    <source>
        <dbReference type="SAM" id="MobiDB-lite"/>
    </source>
</evidence>
<keyword evidence="2" id="KW-0804">Transcription</keyword>
<dbReference type="Proteomes" id="UP000422736">
    <property type="component" value="Chromosome 2"/>
</dbReference>
<dbReference type="EMBL" id="CP015055">
    <property type="protein sequence ID" value="QGN14345.1"/>
    <property type="molecule type" value="Genomic_DNA"/>
</dbReference>
<keyword evidence="1" id="KW-0805">Transcription regulation</keyword>
<feature type="compositionally biased region" description="Basic residues" evidence="3">
    <location>
        <begin position="7"/>
        <end position="17"/>
    </location>
</feature>
<dbReference type="Pfam" id="PF08624">
    <property type="entry name" value="CRC_subunit"/>
    <property type="match status" value="1"/>
</dbReference>
<dbReference type="InterPro" id="IPR013933">
    <property type="entry name" value="CRC_Rsc7/Swp82"/>
</dbReference>